<dbReference type="AlphaFoldDB" id="B0RKL8"/>
<keyword evidence="1" id="KW-0614">Plasmid</keyword>
<evidence type="ECO:0000313" key="1">
    <source>
        <dbReference type="EMBL" id="CAP20124.1"/>
    </source>
</evidence>
<sequence>MVKADIIVTFKSSLTVRNTQRLSSSLRAQSLKENCGPVICERYFKLRVYAVITALSEPAIFSTSRLNTVLAS</sequence>
<protein>
    <submittedName>
        <fullName evidence="1">Uncharacterized protein</fullName>
    </submittedName>
</protein>
<proteinExistence type="predicted"/>
<accession>B0RKL8</accession>
<geneLocation type="plasmid" evidence="1">
    <name>pYE854</name>
</geneLocation>
<reference evidence="1" key="1">
    <citation type="journal article" date="2008" name="J. Bacteriol.">
        <title>Genetic and functional properties of the self-transmissible Yersinia enterocolitica plasmid pYE854, which mobilizes the virulence plasmid pYV.</title>
        <authorList>
            <person name="Hammerl J.A."/>
            <person name="Klein I."/>
            <person name="Lanka E."/>
            <person name="Appel B."/>
            <person name="Hertwig S."/>
        </authorList>
    </citation>
    <scope>NUCLEOTIDE SEQUENCE [LARGE SCALE GENOMIC DNA]</scope>
    <source>
        <strain evidence="1">29854</strain>
        <plasmid evidence="1">pYE854</plasmid>
    </source>
</reference>
<organism evidence="1">
    <name type="scientific">Yersinia enterocolitica</name>
    <dbReference type="NCBI Taxonomy" id="630"/>
    <lineage>
        <taxon>Bacteria</taxon>
        <taxon>Pseudomonadati</taxon>
        <taxon>Pseudomonadota</taxon>
        <taxon>Gammaproteobacteria</taxon>
        <taxon>Enterobacterales</taxon>
        <taxon>Yersiniaceae</taxon>
        <taxon>Yersinia</taxon>
    </lineage>
</organism>
<name>B0RKL8_YEREN</name>
<dbReference type="EMBL" id="AM905950">
    <property type="protein sequence ID" value="CAP20124.1"/>
    <property type="molecule type" value="Genomic_DNA"/>
</dbReference>